<dbReference type="NCBIfam" id="TIGR00377">
    <property type="entry name" value="ant_ant_sig"/>
    <property type="match status" value="1"/>
</dbReference>
<organism evidence="4 5">
    <name type="scientific">Candidatus Korobacter versatilis</name>
    <dbReference type="NCBI Taxonomy" id="658062"/>
    <lineage>
        <taxon>Bacteria</taxon>
        <taxon>Pseudomonadati</taxon>
        <taxon>Acidobacteriota</taxon>
        <taxon>Terriglobia</taxon>
        <taxon>Terriglobales</taxon>
        <taxon>Candidatus Korobacteraceae</taxon>
        <taxon>Candidatus Korobacter</taxon>
    </lineage>
</organism>
<proteinExistence type="inferred from homology"/>
<dbReference type="SUPFAM" id="SSF52091">
    <property type="entry name" value="SpoIIaa-like"/>
    <property type="match status" value="1"/>
</dbReference>
<dbReference type="InterPro" id="IPR002645">
    <property type="entry name" value="STAS_dom"/>
</dbReference>
<dbReference type="GO" id="GO:0043856">
    <property type="term" value="F:anti-sigma factor antagonist activity"/>
    <property type="evidence" value="ECO:0007669"/>
    <property type="project" value="InterPro"/>
</dbReference>
<sequence>MSLKISTKQLEGVTVVHCNGRIVFGEEAANLREQVKNLLTTQKNIVLNLGGVSYIDSGGLGTLVGLYTSARAAGGDIKLANLTQRVGDQLQITKLVTVFEVFDSEEKAVSSFGATAKA</sequence>
<accession>A0A932A8X9</accession>
<evidence type="ECO:0000313" key="4">
    <source>
        <dbReference type="EMBL" id="MBI2677769.1"/>
    </source>
</evidence>
<name>A0A932A8X9_9BACT</name>
<evidence type="ECO:0000313" key="5">
    <source>
        <dbReference type="Proteomes" id="UP000779809"/>
    </source>
</evidence>
<feature type="domain" description="STAS" evidence="3">
    <location>
        <begin position="3"/>
        <end position="112"/>
    </location>
</feature>
<evidence type="ECO:0000256" key="2">
    <source>
        <dbReference type="RuleBase" id="RU003749"/>
    </source>
</evidence>
<evidence type="ECO:0000256" key="1">
    <source>
        <dbReference type="ARBA" id="ARBA00009013"/>
    </source>
</evidence>
<dbReference type="EMBL" id="JACPNR010000004">
    <property type="protein sequence ID" value="MBI2677769.1"/>
    <property type="molecule type" value="Genomic_DNA"/>
</dbReference>
<dbReference type="CDD" id="cd07043">
    <property type="entry name" value="STAS_anti-anti-sigma_factors"/>
    <property type="match status" value="1"/>
</dbReference>
<dbReference type="Pfam" id="PF01740">
    <property type="entry name" value="STAS"/>
    <property type="match status" value="1"/>
</dbReference>
<reference evidence="4" key="1">
    <citation type="submission" date="2020-07" db="EMBL/GenBank/DDBJ databases">
        <title>Huge and variable diversity of episymbiotic CPR bacteria and DPANN archaea in groundwater ecosystems.</title>
        <authorList>
            <person name="He C.Y."/>
            <person name="Keren R."/>
            <person name="Whittaker M."/>
            <person name="Farag I.F."/>
            <person name="Doudna J."/>
            <person name="Cate J.H.D."/>
            <person name="Banfield J.F."/>
        </authorList>
    </citation>
    <scope>NUCLEOTIDE SEQUENCE</scope>
    <source>
        <strain evidence="4">NC_groundwater_580_Pr5_B-0.1um_64_19</strain>
    </source>
</reference>
<dbReference type="PANTHER" id="PTHR33495">
    <property type="entry name" value="ANTI-SIGMA FACTOR ANTAGONIST TM_1081-RELATED-RELATED"/>
    <property type="match status" value="1"/>
</dbReference>
<dbReference type="InterPro" id="IPR003658">
    <property type="entry name" value="Anti-sigma_ant"/>
</dbReference>
<dbReference type="Proteomes" id="UP000779809">
    <property type="component" value="Unassembled WGS sequence"/>
</dbReference>
<dbReference type="InterPro" id="IPR036513">
    <property type="entry name" value="STAS_dom_sf"/>
</dbReference>
<comment type="similarity">
    <text evidence="1 2">Belongs to the anti-sigma-factor antagonist family.</text>
</comment>
<comment type="caution">
    <text evidence="4">The sequence shown here is derived from an EMBL/GenBank/DDBJ whole genome shotgun (WGS) entry which is preliminary data.</text>
</comment>
<dbReference type="PROSITE" id="PS50801">
    <property type="entry name" value="STAS"/>
    <property type="match status" value="1"/>
</dbReference>
<dbReference type="Gene3D" id="3.30.750.24">
    <property type="entry name" value="STAS domain"/>
    <property type="match status" value="1"/>
</dbReference>
<gene>
    <name evidence="4" type="ORF">HYX28_03205</name>
</gene>
<evidence type="ECO:0000259" key="3">
    <source>
        <dbReference type="PROSITE" id="PS50801"/>
    </source>
</evidence>
<protein>
    <recommendedName>
        <fullName evidence="2">Anti-sigma factor antagonist</fullName>
    </recommendedName>
</protein>
<dbReference type="AlphaFoldDB" id="A0A932A8X9"/>